<dbReference type="Gene3D" id="3.20.20.190">
    <property type="entry name" value="Phosphatidylinositol (PI) phosphodiesterase"/>
    <property type="match status" value="1"/>
</dbReference>
<dbReference type="RefSeq" id="WP_378288263.1">
    <property type="nucleotide sequence ID" value="NZ_JBHSON010000085.1"/>
</dbReference>
<dbReference type="Pfam" id="PF03009">
    <property type="entry name" value="GDPD"/>
    <property type="match status" value="1"/>
</dbReference>
<proteinExistence type="predicted"/>
<feature type="chain" id="PRO_5047461425" evidence="1">
    <location>
        <begin position="34"/>
        <end position="395"/>
    </location>
</feature>
<name>A0ABW1ADA8_9ACTN</name>
<reference evidence="4" key="1">
    <citation type="journal article" date="2019" name="Int. J. Syst. Evol. Microbiol.">
        <title>The Global Catalogue of Microorganisms (GCM) 10K type strain sequencing project: providing services to taxonomists for standard genome sequencing and annotation.</title>
        <authorList>
            <consortium name="The Broad Institute Genomics Platform"/>
            <consortium name="The Broad Institute Genome Sequencing Center for Infectious Disease"/>
            <person name="Wu L."/>
            <person name="Ma J."/>
        </authorList>
    </citation>
    <scope>NUCLEOTIDE SEQUENCE [LARGE SCALE GENOMIC DNA]</scope>
    <source>
        <strain evidence="4">KCTC 42087</strain>
    </source>
</reference>
<keyword evidence="4" id="KW-1185">Reference proteome</keyword>
<gene>
    <name evidence="3" type="ORF">ACFPZN_42395</name>
</gene>
<dbReference type="SUPFAM" id="SSF51695">
    <property type="entry name" value="PLC-like phosphodiesterases"/>
    <property type="match status" value="1"/>
</dbReference>
<feature type="domain" description="GP-PDE" evidence="2">
    <location>
        <begin position="48"/>
        <end position="308"/>
    </location>
</feature>
<dbReference type="CDD" id="cd08566">
    <property type="entry name" value="GDPD_AtGDE_like"/>
    <property type="match status" value="1"/>
</dbReference>
<comment type="caution">
    <text evidence="3">The sequence shown here is derived from an EMBL/GenBank/DDBJ whole genome shotgun (WGS) entry which is preliminary data.</text>
</comment>
<accession>A0ABW1ADA8</accession>
<evidence type="ECO:0000313" key="4">
    <source>
        <dbReference type="Proteomes" id="UP001596074"/>
    </source>
</evidence>
<dbReference type="InterPro" id="IPR017946">
    <property type="entry name" value="PLC-like_Pdiesterase_TIM-brl"/>
</dbReference>
<dbReference type="Proteomes" id="UP001596074">
    <property type="component" value="Unassembled WGS sequence"/>
</dbReference>
<dbReference type="PANTHER" id="PTHR46211:SF14">
    <property type="entry name" value="GLYCEROPHOSPHODIESTER PHOSPHODIESTERASE"/>
    <property type="match status" value="1"/>
</dbReference>
<organism evidence="3 4">
    <name type="scientific">Actinomadura rugatobispora</name>
    <dbReference type="NCBI Taxonomy" id="1994"/>
    <lineage>
        <taxon>Bacteria</taxon>
        <taxon>Bacillati</taxon>
        <taxon>Actinomycetota</taxon>
        <taxon>Actinomycetes</taxon>
        <taxon>Streptosporangiales</taxon>
        <taxon>Thermomonosporaceae</taxon>
        <taxon>Actinomadura</taxon>
    </lineage>
</organism>
<dbReference type="PROSITE" id="PS51704">
    <property type="entry name" value="GP_PDE"/>
    <property type="match status" value="1"/>
</dbReference>
<evidence type="ECO:0000259" key="2">
    <source>
        <dbReference type="PROSITE" id="PS51704"/>
    </source>
</evidence>
<dbReference type="EMBL" id="JBHSON010000085">
    <property type="protein sequence ID" value="MFC5752303.1"/>
    <property type="molecule type" value="Genomic_DNA"/>
</dbReference>
<evidence type="ECO:0000256" key="1">
    <source>
        <dbReference type="SAM" id="SignalP"/>
    </source>
</evidence>
<dbReference type="PANTHER" id="PTHR46211">
    <property type="entry name" value="GLYCEROPHOSPHORYL DIESTER PHOSPHODIESTERASE"/>
    <property type="match status" value="1"/>
</dbReference>
<sequence>MTHRTTSWTRKAALAVLTAAVAVPLALAGPAHAAPERTAPFPYPDAELTLVNHRGLSPGFPENTLAAFRNSIAMGVDAIEIDLRLTKDGQIVILHDDTVDRTTDGTGRIGDLTLAQVKALDAGGHAGEEFAGERVPTYTETLEAVKGSGVRLLLDIKDASRVPEIVRITQEHGMASQVIVGPRTVQALGEFKRLDPGLTTLGFIATAADAGAFIDAGVDYIRLWPEWITASRDTTECKADYAARVAAYQRGERSHPGSASCAVEDVVSRGTPVWSTTNDAGYEAMDELLGLGATGLLSDVPAVLKQLLDDIDAKRFTTAAPQIAELRAHVKADRKDRHDRALKQVEKNLNQARKYVRARDAGRACGALHEASRAGSGYAGDIASVRFTLACSRFA</sequence>
<keyword evidence="1" id="KW-0732">Signal</keyword>
<dbReference type="InterPro" id="IPR030395">
    <property type="entry name" value="GP_PDE_dom"/>
</dbReference>
<feature type="signal peptide" evidence="1">
    <location>
        <begin position="1"/>
        <end position="33"/>
    </location>
</feature>
<protein>
    <submittedName>
        <fullName evidence="3">Glycerophosphodiester phosphodiesterase</fullName>
    </submittedName>
</protein>
<evidence type="ECO:0000313" key="3">
    <source>
        <dbReference type="EMBL" id="MFC5752303.1"/>
    </source>
</evidence>